<dbReference type="RefSeq" id="WP_379663658.1">
    <property type="nucleotide sequence ID" value="NZ_JBHUDG010000045.1"/>
</dbReference>
<dbReference type="InterPro" id="IPR014917">
    <property type="entry name" value="DUF1800"/>
</dbReference>
<comment type="caution">
    <text evidence="1">The sequence shown here is derived from an EMBL/GenBank/DDBJ whole genome shotgun (WGS) entry which is preliminary data.</text>
</comment>
<reference evidence="2" key="1">
    <citation type="journal article" date="2019" name="Int. J. Syst. Evol. Microbiol.">
        <title>The Global Catalogue of Microorganisms (GCM) 10K type strain sequencing project: providing services to taxonomists for standard genome sequencing and annotation.</title>
        <authorList>
            <consortium name="The Broad Institute Genomics Platform"/>
            <consortium name="The Broad Institute Genome Sequencing Center for Infectious Disease"/>
            <person name="Wu L."/>
            <person name="Ma J."/>
        </authorList>
    </citation>
    <scope>NUCLEOTIDE SEQUENCE [LARGE SCALE GENOMIC DNA]</scope>
    <source>
        <strain evidence="2">CCUG 53762</strain>
    </source>
</reference>
<proteinExistence type="predicted"/>
<dbReference type="EMBL" id="JBHUDG010000045">
    <property type="protein sequence ID" value="MFD1631289.1"/>
    <property type="molecule type" value="Genomic_DNA"/>
</dbReference>
<protein>
    <submittedName>
        <fullName evidence="1">DUF1800 family protein</fullName>
    </submittedName>
</protein>
<sequence length="610" mass="69980">MPKDKLFEKYSRKTIEQRKAELHDVFLNKVDKKESSGTFIKSNGKGMSSSVQTMRVNTGLDPYTGTWSDTEVIHLLKRTSFGNSKTAVDHLLSLQNASEAVDFITDLTNKAIPQYPSSGPLNHYQNIAANTVDSTISYGEDWSTTNLPYSAGSSDPVINSHRLYGLQYWNWGIWLNDGYTIREKMVNFWYHFIPVEFIVLRSSFYNSATICSDYMKIFRNNALGNFKTIIDEVTKSTAMLLYLGNHYSTASAPNENYAREILELFTMGKSPQNYTEADVQSAAKVLSGWRIPTDFKAPYPFQSGFNSSRHNQTDKSFSAFFNDTTIFNKTGVHGAQELDEFYNMLFQYQGITIAKYLCRRLYRFFIYYNIDEETETKIITPLANQLINSNWEIKPIVKTLLKSQHFFDIANRGVMIKSPFDLLAGILNTFDVNTTEPNSDIYTQYRFWQYFNDYSKNNLEQEVGNVPDVSGWKAYYQEPAFYQNWINSNTIQKRDRIIDLLIKGTGGVGTFKFKIDAIAFLKQFNSSVQLDPNQVVDVFIKYALPLPLPQDYTTEIKTQTLLGNQTTDNYWTSAWQAYLTNPTTANTKIVNDNLKALLNAVLRLAEFQLM</sequence>
<organism evidence="1 2">
    <name type="scientific">Pseudopedobacter beijingensis</name>
    <dbReference type="NCBI Taxonomy" id="1207056"/>
    <lineage>
        <taxon>Bacteria</taxon>
        <taxon>Pseudomonadati</taxon>
        <taxon>Bacteroidota</taxon>
        <taxon>Sphingobacteriia</taxon>
        <taxon>Sphingobacteriales</taxon>
        <taxon>Sphingobacteriaceae</taxon>
        <taxon>Pseudopedobacter</taxon>
    </lineage>
</organism>
<dbReference type="Pfam" id="PF08811">
    <property type="entry name" value="DUF1800"/>
    <property type="match status" value="1"/>
</dbReference>
<gene>
    <name evidence="1" type="ORF">ACFSAH_15535</name>
</gene>
<name>A0ABW4IFY5_9SPHI</name>
<keyword evidence="2" id="KW-1185">Reference proteome</keyword>
<evidence type="ECO:0000313" key="2">
    <source>
        <dbReference type="Proteomes" id="UP001597118"/>
    </source>
</evidence>
<evidence type="ECO:0000313" key="1">
    <source>
        <dbReference type="EMBL" id="MFD1631289.1"/>
    </source>
</evidence>
<dbReference type="Proteomes" id="UP001597118">
    <property type="component" value="Unassembled WGS sequence"/>
</dbReference>
<accession>A0ABW4IFY5</accession>